<proteinExistence type="predicted"/>
<protein>
    <submittedName>
        <fullName evidence="1">EcsC family protein</fullName>
    </submittedName>
</protein>
<dbReference type="OrthoDB" id="1425703at2"/>
<evidence type="ECO:0000313" key="1">
    <source>
        <dbReference type="EMBL" id="ALF17512.1"/>
    </source>
</evidence>
<dbReference type="Pfam" id="PF12787">
    <property type="entry name" value="EcsC"/>
    <property type="match status" value="1"/>
</dbReference>
<dbReference type="Proteomes" id="UP000063147">
    <property type="component" value="Chromosome"/>
</dbReference>
<reference evidence="1 2" key="1">
    <citation type="submission" date="2015-09" db="EMBL/GenBank/DDBJ databases">
        <authorList>
            <person name="Jackson K.R."/>
            <person name="Lunt B.L."/>
            <person name="Fisher J.N.B."/>
            <person name="Gardner A.V."/>
            <person name="Bailey M.E."/>
            <person name="Deus L.M."/>
            <person name="Earl A.S."/>
            <person name="Gibby P.D."/>
            <person name="Hartmann K.A."/>
            <person name="Liu J.E."/>
            <person name="Manci A.M."/>
            <person name="Nielsen D.A."/>
            <person name="Solomon M.B."/>
            <person name="Breakwell D.P."/>
            <person name="Burnett S.H."/>
            <person name="Grose J.H."/>
        </authorList>
    </citation>
    <scope>NUCLEOTIDE SEQUENCE [LARGE SCALE GENOMIC DNA]</scope>
    <source>
        <strain evidence="1 2">KCOM 1279</strain>
    </source>
</reference>
<name>A0A0M4SCY8_9FUSO</name>
<sequence length="214" mass="23430">MRGIIKMEDNKGLMILDACYKKVLEGIPLMSEPVEELADSYLKKYSSEKAIEELVSWQIRKCATSGFLTGLGGFITLPVTIPANISSVLYVQMRMIAAIAYIRGYNLKDDEVKTLIYCILAGLSIENLLKSVGVQFTKKASLSLIQKIPGKVLIVINQKIGFRFVTKAGEKGIVNLTKVVPFFGGVIGGGIDWIATKKIAKIASNTLTYSFLKG</sequence>
<dbReference type="EMBL" id="CP012713">
    <property type="protein sequence ID" value="ALF17512.1"/>
    <property type="molecule type" value="Genomic_DNA"/>
</dbReference>
<dbReference type="PATRIC" id="fig|76859.3.peg.952"/>
<gene>
    <name evidence="1" type="ORF">RN98_04775</name>
</gene>
<organism evidence="1">
    <name type="scientific">Fusobacterium animalis</name>
    <dbReference type="NCBI Taxonomy" id="76859"/>
    <lineage>
        <taxon>Bacteria</taxon>
        <taxon>Fusobacteriati</taxon>
        <taxon>Fusobacteriota</taxon>
        <taxon>Fusobacteriia</taxon>
        <taxon>Fusobacteriales</taxon>
        <taxon>Fusobacteriaceae</taxon>
        <taxon>Fusobacterium</taxon>
    </lineage>
</organism>
<dbReference type="AlphaFoldDB" id="A0A0M4SCY8"/>
<evidence type="ECO:0000313" key="2">
    <source>
        <dbReference type="Proteomes" id="UP000063147"/>
    </source>
</evidence>
<accession>A0A0M4SCY8</accession>
<dbReference type="InterPro" id="IPR024787">
    <property type="entry name" value="EcsC"/>
</dbReference>